<gene>
    <name evidence="16" type="ORF">A6768_12280</name>
</gene>
<dbReference type="Gene3D" id="2.40.170.20">
    <property type="entry name" value="TonB-dependent receptor, beta-barrel domain"/>
    <property type="match status" value="1"/>
</dbReference>
<evidence type="ECO:0000256" key="1">
    <source>
        <dbReference type="ARBA" id="ARBA00004571"/>
    </source>
</evidence>
<feature type="domain" description="TonB-dependent receptor plug" evidence="15">
    <location>
        <begin position="50"/>
        <end position="159"/>
    </location>
</feature>
<dbReference type="GO" id="GO:0006826">
    <property type="term" value="P:iron ion transport"/>
    <property type="evidence" value="ECO:0007669"/>
    <property type="project" value="UniProtKB-KW"/>
</dbReference>
<dbReference type="EMBL" id="CP023741">
    <property type="protein sequence ID" value="ATI80688.1"/>
    <property type="molecule type" value="Genomic_DNA"/>
</dbReference>
<dbReference type="RefSeq" id="WP_097383813.1">
    <property type="nucleotide sequence ID" value="NZ_CP023741.1"/>
</dbReference>
<dbReference type="PROSITE" id="PS52016">
    <property type="entry name" value="TONB_DEPENDENT_REC_3"/>
    <property type="match status" value="1"/>
</dbReference>
<evidence type="ECO:0000256" key="5">
    <source>
        <dbReference type="ARBA" id="ARBA00022692"/>
    </source>
</evidence>
<evidence type="ECO:0000256" key="2">
    <source>
        <dbReference type="ARBA" id="ARBA00022448"/>
    </source>
</evidence>
<keyword evidence="16" id="KW-0675">Receptor</keyword>
<keyword evidence="8 12" id="KW-0798">TonB box</keyword>
<accession>A0A291N0J7</accession>
<evidence type="ECO:0000256" key="3">
    <source>
        <dbReference type="ARBA" id="ARBA00022452"/>
    </source>
</evidence>
<protein>
    <submittedName>
        <fullName evidence="16">TonB-dependent receptor</fullName>
    </submittedName>
</protein>
<feature type="domain" description="TonB-dependent receptor-like beta-barrel" evidence="14">
    <location>
        <begin position="300"/>
        <end position="757"/>
    </location>
</feature>
<comment type="similarity">
    <text evidence="11 12">Belongs to the TonB-dependent receptor family.</text>
</comment>
<evidence type="ECO:0000256" key="13">
    <source>
        <dbReference type="SAM" id="SignalP"/>
    </source>
</evidence>
<dbReference type="GO" id="GO:0009279">
    <property type="term" value="C:cell outer membrane"/>
    <property type="evidence" value="ECO:0007669"/>
    <property type="project" value="UniProtKB-SubCell"/>
</dbReference>
<keyword evidence="13" id="KW-0732">Signal</keyword>
<evidence type="ECO:0000256" key="4">
    <source>
        <dbReference type="ARBA" id="ARBA00022496"/>
    </source>
</evidence>
<dbReference type="PANTHER" id="PTHR32552:SF81">
    <property type="entry name" value="TONB-DEPENDENT OUTER MEMBRANE RECEPTOR"/>
    <property type="match status" value="1"/>
</dbReference>
<dbReference type="AlphaFoldDB" id="A0A291N0J7"/>
<evidence type="ECO:0000313" key="16">
    <source>
        <dbReference type="EMBL" id="ATI80688.1"/>
    </source>
</evidence>
<evidence type="ECO:0000256" key="8">
    <source>
        <dbReference type="ARBA" id="ARBA00023077"/>
    </source>
</evidence>
<evidence type="ECO:0000259" key="15">
    <source>
        <dbReference type="Pfam" id="PF07715"/>
    </source>
</evidence>
<dbReference type="Pfam" id="PF00593">
    <property type="entry name" value="TonB_dep_Rec_b-barrel"/>
    <property type="match status" value="1"/>
</dbReference>
<organism evidence="16 17">
    <name type="scientific">Sphingobium yanoikuyae</name>
    <name type="common">Sphingomonas yanoikuyae</name>
    <dbReference type="NCBI Taxonomy" id="13690"/>
    <lineage>
        <taxon>Bacteria</taxon>
        <taxon>Pseudomonadati</taxon>
        <taxon>Pseudomonadota</taxon>
        <taxon>Alphaproteobacteria</taxon>
        <taxon>Sphingomonadales</taxon>
        <taxon>Sphingomonadaceae</taxon>
        <taxon>Sphingobium</taxon>
    </lineage>
</organism>
<keyword evidence="9 11" id="KW-0472">Membrane</keyword>
<dbReference type="InterPro" id="IPR039426">
    <property type="entry name" value="TonB-dep_rcpt-like"/>
</dbReference>
<keyword evidence="5 11" id="KW-0812">Transmembrane</keyword>
<reference evidence="16 17" key="1">
    <citation type="submission" date="2017-10" db="EMBL/GenBank/DDBJ databases">
        <title>Sphingobium yanoikuyae S72.</title>
        <authorList>
            <person name="Sanchez E."/>
            <person name="Bustos P."/>
            <person name="Mendoza P."/>
            <person name="Guo X."/>
            <person name="Mendoza A."/>
        </authorList>
    </citation>
    <scope>NUCLEOTIDE SEQUENCE [LARGE SCALE GENOMIC DNA]</scope>
    <source>
        <strain evidence="16 17">S72</strain>
    </source>
</reference>
<evidence type="ECO:0000313" key="17">
    <source>
        <dbReference type="Proteomes" id="UP000219422"/>
    </source>
</evidence>
<dbReference type="KEGG" id="sya:A6768_12280"/>
<evidence type="ECO:0000256" key="6">
    <source>
        <dbReference type="ARBA" id="ARBA00023004"/>
    </source>
</evidence>
<feature type="chain" id="PRO_5012584093" evidence="13">
    <location>
        <begin position="23"/>
        <end position="796"/>
    </location>
</feature>
<sequence length="796" mass="86506">MTYRPYLAAASAAIFLAAPAFAQDDAQPQSGEGASSGDIVVTARRRDEALQDVPISVSAISGDQLAKSGVTDIQGLQYRTPSLSITSTQSQRNTVAFSLRGQRTMETQLFTDPPVGTYFAEVVQPRPYGFGNSLFDLQSVQVLKGVQGTLFGRNMTGGAVLVEPAHPKLGEFSGEVRGQYGNYDMHDIYGMVNIPVGDWVALRIAGKTHERDGWSHDIGSGLDLDNQNYDTFRVSALVAPGNGLESLTVFDWYRSRENGTASFMTSADFSTALGNYENLRVAGLIDTNLPAQFAQAQQLFRDRRFTLSSGSGSGSNLDVFGAPYENIKNWGITNKTSWELTDSLTLKNIFGYRKESRDVVQDYDGIPAVLIAPHQYAHSRNISEELQLQAKTMDGRLDLIAGGYYFEEKGLDGADANTLPELNIVGAGLDPRTTDASLFVTRNVGRGYSRTAAAFLAGTFKATDQLSLSGGLRYNYDKRKITVTPSQPNFVNGDGSIGRCIYDLDESTNPTLPGGLETVPLSQCAFSNSKTFKEWTYDATVQYEPSAAITTYASYRHGFRAGGFSTRATNASTLAPFLPEFVDEYEIGLKTNTRLGGGRLTTSTALFRQDGSDVQKQRASYIDGNVYTIVDNTAKQRNTGGEFEATFGTDTFSLNAFYSYTKVKIRSGAATSPIGLPEIEQPGVPRHQAGATATISPPISEDVGELNLVLNYTWRSKTYLDDYEVQSLQPSYSLINLRAELLDIAGSRASVAAFVNNATNETYRIGVLGLIAEGLGFQNSVYGEPRTYGVEIGVKF</sequence>
<evidence type="ECO:0000256" key="10">
    <source>
        <dbReference type="ARBA" id="ARBA00023237"/>
    </source>
</evidence>
<evidence type="ECO:0000256" key="7">
    <source>
        <dbReference type="ARBA" id="ARBA00023065"/>
    </source>
</evidence>
<keyword evidence="3 11" id="KW-1134">Transmembrane beta strand</keyword>
<keyword evidence="7" id="KW-0406">Ion transport</keyword>
<dbReference type="SUPFAM" id="SSF56935">
    <property type="entry name" value="Porins"/>
    <property type="match status" value="1"/>
</dbReference>
<dbReference type="GeneID" id="57777605"/>
<keyword evidence="2 11" id="KW-0813">Transport</keyword>
<keyword evidence="4" id="KW-0410">Iron transport</keyword>
<dbReference type="PANTHER" id="PTHR32552">
    <property type="entry name" value="FERRICHROME IRON RECEPTOR-RELATED"/>
    <property type="match status" value="1"/>
</dbReference>
<dbReference type="Proteomes" id="UP000219422">
    <property type="component" value="Chromosome"/>
</dbReference>
<name>A0A291N0J7_SPHYA</name>
<keyword evidence="6" id="KW-0408">Iron</keyword>
<dbReference type="Pfam" id="PF07715">
    <property type="entry name" value="Plug"/>
    <property type="match status" value="1"/>
</dbReference>
<evidence type="ECO:0000259" key="14">
    <source>
        <dbReference type="Pfam" id="PF00593"/>
    </source>
</evidence>
<proteinExistence type="inferred from homology"/>
<dbReference type="InterPro" id="IPR012910">
    <property type="entry name" value="Plug_dom"/>
</dbReference>
<evidence type="ECO:0000256" key="12">
    <source>
        <dbReference type="RuleBase" id="RU003357"/>
    </source>
</evidence>
<evidence type="ECO:0000256" key="9">
    <source>
        <dbReference type="ARBA" id="ARBA00023136"/>
    </source>
</evidence>
<dbReference type="InterPro" id="IPR000531">
    <property type="entry name" value="Beta-barrel_TonB"/>
</dbReference>
<comment type="subcellular location">
    <subcellularLocation>
        <location evidence="1 11">Cell outer membrane</location>
        <topology evidence="1 11">Multi-pass membrane protein</topology>
    </subcellularLocation>
</comment>
<dbReference type="InterPro" id="IPR036942">
    <property type="entry name" value="Beta-barrel_TonB_sf"/>
</dbReference>
<evidence type="ECO:0000256" key="11">
    <source>
        <dbReference type="PROSITE-ProRule" id="PRU01360"/>
    </source>
</evidence>
<feature type="signal peptide" evidence="13">
    <location>
        <begin position="1"/>
        <end position="22"/>
    </location>
</feature>
<keyword evidence="10 11" id="KW-0998">Cell outer membrane</keyword>